<dbReference type="EMBL" id="CADIKF010000002">
    <property type="protein sequence ID" value="CAB3747539.1"/>
    <property type="molecule type" value="Genomic_DNA"/>
</dbReference>
<evidence type="ECO:0000256" key="1">
    <source>
        <dbReference type="SAM" id="SignalP"/>
    </source>
</evidence>
<feature type="signal peptide" evidence="1">
    <location>
        <begin position="1"/>
        <end position="23"/>
    </location>
</feature>
<gene>
    <name evidence="2" type="ORF">LMG29739_00335</name>
</gene>
<keyword evidence="3" id="KW-1185">Reference proteome</keyword>
<evidence type="ECO:0008006" key="4">
    <source>
        <dbReference type="Google" id="ProtNLM"/>
    </source>
</evidence>
<evidence type="ECO:0000313" key="3">
    <source>
        <dbReference type="Proteomes" id="UP000494329"/>
    </source>
</evidence>
<keyword evidence="1" id="KW-0732">Signal</keyword>
<protein>
    <recommendedName>
        <fullName evidence="4">PXPV repeat-containing protein</fullName>
    </recommendedName>
</protein>
<proteinExistence type="predicted"/>
<accession>A0A6J5CZW9</accession>
<dbReference type="AlphaFoldDB" id="A0A6J5CZW9"/>
<evidence type="ECO:0000313" key="2">
    <source>
        <dbReference type="EMBL" id="CAB3747539.1"/>
    </source>
</evidence>
<organism evidence="2 3">
    <name type="scientific">Paraburkholderia solisilvae</name>
    <dbReference type="NCBI Taxonomy" id="624376"/>
    <lineage>
        <taxon>Bacteria</taxon>
        <taxon>Pseudomonadati</taxon>
        <taxon>Pseudomonadota</taxon>
        <taxon>Betaproteobacteria</taxon>
        <taxon>Burkholderiales</taxon>
        <taxon>Burkholderiaceae</taxon>
        <taxon>Paraburkholderia</taxon>
    </lineage>
</organism>
<reference evidence="2 3" key="1">
    <citation type="submission" date="2020-04" db="EMBL/GenBank/DDBJ databases">
        <authorList>
            <person name="De Canck E."/>
        </authorList>
    </citation>
    <scope>NUCLEOTIDE SEQUENCE [LARGE SCALE GENOMIC DNA]</scope>
    <source>
        <strain evidence="2 3">LMG 29739</strain>
    </source>
</reference>
<feature type="chain" id="PRO_5027059545" description="PXPV repeat-containing protein" evidence="1">
    <location>
        <begin position="24"/>
        <end position="89"/>
    </location>
</feature>
<dbReference type="Proteomes" id="UP000494329">
    <property type="component" value="Unassembled WGS sequence"/>
</dbReference>
<name>A0A6J5CZW9_9BURK</name>
<dbReference type="RefSeq" id="WP_175109018.1">
    <property type="nucleotide sequence ID" value="NZ_CADIKF010000002.1"/>
</dbReference>
<sequence length="89" mass="9631">MKGIRHLLLAAALTGGMIGVAQAHVFVGVGIAPVMPVVPVVPVPVYAPPPPPVYYAPPPPVYVGPPVVAGYYGYPYGWHRHYYAYGYWR</sequence>